<dbReference type="InterPro" id="IPR003736">
    <property type="entry name" value="PAAI_dom"/>
</dbReference>
<gene>
    <name evidence="3" type="ORF">BN000_04297</name>
</gene>
<dbReference type="GO" id="GO:0016289">
    <property type="term" value="F:acyl-CoA hydrolase activity"/>
    <property type="evidence" value="ECO:0007669"/>
    <property type="project" value="UniProtKB-ARBA"/>
</dbReference>
<evidence type="ECO:0000259" key="2">
    <source>
        <dbReference type="Pfam" id="PF03061"/>
    </source>
</evidence>
<proteinExistence type="predicted"/>
<evidence type="ECO:0000313" key="4">
    <source>
        <dbReference type="Proteomes" id="UP000199601"/>
    </source>
</evidence>
<keyword evidence="4" id="KW-1185">Reference proteome</keyword>
<dbReference type="NCBIfam" id="TIGR00369">
    <property type="entry name" value="unchar_dom_1"/>
    <property type="match status" value="1"/>
</dbReference>
<sequence>MAVHGPVRQISSPCFTLTGMTFTDAPERGACARAALAPAWVTDGHVHPALLQVVLDSGLGMLAMTALAPQEVSISGAMQTWFAAGVLSRGTELLSYGHVLSHQEGLLVAYGDVVDDRGNVLAHGIARYHTLVRDPSDFAALVDSSVHGTAIEEVLSLVVEEESADRVVTSWAADPRVANRHGHVHGGFVSALSELASRQAASQGRAVAALEHAHRYLRPVPAQAGCVVRCEASIDRVGRQIVTTTCRLLDESGALLGSSTSTYVVTT</sequence>
<dbReference type="SUPFAM" id="SSF54637">
    <property type="entry name" value="Thioesterase/thiol ester dehydrase-isomerase"/>
    <property type="match status" value="2"/>
</dbReference>
<feature type="domain" description="Thioesterase" evidence="2">
    <location>
        <begin position="181"/>
        <end position="255"/>
    </location>
</feature>
<dbReference type="CDD" id="cd03443">
    <property type="entry name" value="PaaI_thioesterase"/>
    <property type="match status" value="1"/>
</dbReference>
<evidence type="ECO:0000313" key="3">
    <source>
        <dbReference type="EMBL" id="CQD18763.1"/>
    </source>
</evidence>
<dbReference type="Proteomes" id="UP000199601">
    <property type="component" value="Unassembled WGS sequence"/>
</dbReference>
<dbReference type="Pfam" id="PF03061">
    <property type="entry name" value="4HBT"/>
    <property type="match status" value="1"/>
</dbReference>
<name>A0A0U1DLR1_9MYCO</name>
<keyword evidence="1" id="KW-0378">Hydrolase</keyword>
<dbReference type="Gene3D" id="3.10.129.10">
    <property type="entry name" value="Hotdog Thioesterase"/>
    <property type="match status" value="2"/>
</dbReference>
<reference evidence="4" key="1">
    <citation type="submission" date="2015-03" db="EMBL/GenBank/DDBJ databases">
        <authorList>
            <person name="Urmite Genomes"/>
        </authorList>
    </citation>
    <scope>NUCLEOTIDE SEQUENCE [LARGE SCALE GENOMIC DNA]</scope>
    <source>
        <strain evidence="4">CSUR P1344</strain>
    </source>
</reference>
<dbReference type="EMBL" id="CTEC01000002">
    <property type="protein sequence ID" value="CQD18763.1"/>
    <property type="molecule type" value="Genomic_DNA"/>
</dbReference>
<organism evidence="3 4">
    <name type="scientific">Mycobacterium europaeum</name>
    <dbReference type="NCBI Taxonomy" id="761804"/>
    <lineage>
        <taxon>Bacteria</taxon>
        <taxon>Bacillati</taxon>
        <taxon>Actinomycetota</taxon>
        <taxon>Actinomycetes</taxon>
        <taxon>Mycobacteriales</taxon>
        <taxon>Mycobacteriaceae</taxon>
        <taxon>Mycobacterium</taxon>
        <taxon>Mycobacterium simiae complex</taxon>
    </lineage>
</organism>
<protein>
    <submittedName>
        <fullName evidence="3">Thioesterase superfamily protein</fullName>
    </submittedName>
</protein>
<dbReference type="AlphaFoldDB" id="A0A0U1DLR1"/>
<dbReference type="InterPro" id="IPR006683">
    <property type="entry name" value="Thioestr_dom"/>
</dbReference>
<dbReference type="InterPro" id="IPR029069">
    <property type="entry name" value="HotDog_dom_sf"/>
</dbReference>
<accession>A0A0U1DLR1</accession>
<evidence type="ECO:0000256" key="1">
    <source>
        <dbReference type="ARBA" id="ARBA00022801"/>
    </source>
</evidence>